<reference evidence="1" key="1">
    <citation type="submission" date="2019-10" db="EMBL/GenBank/DDBJ databases">
        <authorList>
            <consortium name="DOE Joint Genome Institute"/>
            <person name="Kuo A."/>
            <person name="Miyauchi S."/>
            <person name="Kiss E."/>
            <person name="Drula E."/>
            <person name="Kohler A."/>
            <person name="Sanchez-Garcia M."/>
            <person name="Andreopoulos B."/>
            <person name="Barry K.W."/>
            <person name="Bonito G."/>
            <person name="Buee M."/>
            <person name="Carver A."/>
            <person name="Chen C."/>
            <person name="Cichocki N."/>
            <person name="Clum A."/>
            <person name="Culley D."/>
            <person name="Crous P.W."/>
            <person name="Fauchery L."/>
            <person name="Girlanda M."/>
            <person name="Hayes R."/>
            <person name="Keri Z."/>
            <person name="Labutti K."/>
            <person name="Lipzen A."/>
            <person name="Lombard V."/>
            <person name="Magnuson J."/>
            <person name="Maillard F."/>
            <person name="Morin E."/>
            <person name="Murat C."/>
            <person name="Nolan M."/>
            <person name="Ohm R."/>
            <person name="Pangilinan J."/>
            <person name="Pereira M."/>
            <person name="Perotto S."/>
            <person name="Peter M."/>
            <person name="Riley R."/>
            <person name="Sitrit Y."/>
            <person name="Stielow B."/>
            <person name="Szollosi G."/>
            <person name="Zifcakova L."/>
            <person name="Stursova M."/>
            <person name="Spatafora J.W."/>
            <person name="Tedersoo L."/>
            <person name="Vaario L.-M."/>
            <person name="Yamada A."/>
            <person name="Yan M."/>
            <person name="Wang P."/>
            <person name="Xu J."/>
            <person name="Bruns T."/>
            <person name="Baldrian P."/>
            <person name="Vilgalys R."/>
            <person name="Henrissat B."/>
            <person name="Grigoriev I.V."/>
            <person name="Hibbett D."/>
            <person name="Nagy L.G."/>
            <person name="Martin F.M."/>
        </authorList>
    </citation>
    <scope>NUCLEOTIDE SEQUENCE</scope>
    <source>
        <strain evidence="1">P2</strain>
    </source>
</reference>
<organism evidence="1 2">
    <name type="scientific">Thelephora ganbajun</name>
    <name type="common">Ganba fungus</name>
    <dbReference type="NCBI Taxonomy" id="370292"/>
    <lineage>
        <taxon>Eukaryota</taxon>
        <taxon>Fungi</taxon>
        <taxon>Dikarya</taxon>
        <taxon>Basidiomycota</taxon>
        <taxon>Agaricomycotina</taxon>
        <taxon>Agaricomycetes</taxon>
        <taxon>Thelephorales</taxon>
        <taxon>Thelephoraceae</taxon>
        <taxon>Thelephora</taxon>
    </lineage>
</organism>
<protein>
    <submittedName>
        <fullName evidence="1">Uncharacterized protein</fullName>
    </submittedName>
</protein>
<dbReference type="EMBL" id="MU118004">
    <property type="protein sequence ID" value="KAF9648977.1"/>
    <property type="molecule type" value="Genomic_DNA"/>
</dbReference>
<gene>
    <name evidence="1" type="ORF">BDM02DRAFT_1995871</name>
</gene>
<evidence type="ECO:0000313" key="2">
    <source>
        <dbReference type="Proteomes" id="UP000886501"/>
    </source>
</evidence>
<name>A0ACB6ZHA8_THEGA</name>
<sequence length="157" mass="18547">MWKDLGEGCQLLLWLSQDVCIRMGHEGGNRRGRLGLHWRYWFDGRVRRTQHHRPSQISEYHEAFTSNRCSSALSILSLCLYLFNRWPQITLPAAHWLQLFVLFDHFGFTLVILRRLFQPATVSTRSIYPVLQVFFPFHDTASYDLTGFRVSFSCFVF</sequence>
<evidence type="ECO:0000313" key="1">
    <source>
        <dbReference type="EMBL" id="KAF9648977.1"/>
    </source>
</evidence>
<accession>A0ACB6ZHA8</accession>
<proteinExistence type="predicted"/>
<keyword evidence="2" id="KW-1185">Reference proteome</keyword>
<comment type="caution">
    <text evidence="1">The sequence shown here is derived from an EMBL/GenBank/DDBJ whole genome shotgun (WGS) entry which is preliminary data.</text>
</comment>
<dbReference type="Proteomes" id="UP000886501">
    <property type="component" value="Unassembled WGS sequence"/>
</dbReference>
<reference evidence="1" key="2">
    <citation type="journal article" date="2020" name="Nat. Commun.">
        <title>Large-scale genome sequencing of mycorrhizal fungi provides insights into the early evolution of symbiotic traits.</title>
        <authorList>
            <person name="Miyauchi S."/>
            <person name="Kiss E."/>
            <person name="Kuo A."/>
            <person name="Drula E."/>
            <person name="Kohler A."/>
            <person name="Sanchez-Garcia M."/>
            <person name="Morin E."/>
            <person name="Andreopoulos B."/>
            <person name="Barry K.W."/>
            <person name="Bonito G."/>
            <person name="Buee M."/>
            <person name="Carver A."/>
            <person name="Chen C."/>
            <person name="Cichocki N."/>
            <person name="Clum A."/>
            <person name="Culley D."/>
            <person name="Crous P.W."/>
            <person name="Fauchery L."/>
            <person name="Girlanda M."/>
            <person name="Hayes R.D."/>
            <person name="Keri Z."/>
            <person name="LaButti K."/>
            <person name="Lipzen A."/>
            <person name="Lombard V."/>
            <person name="Magnuson J."/>
            <person name="Maillard F."/>
            <person name="Murat C."/>
            <person name="Nolan M."/>
            <person name="Ohm R.A."/>
            <person name="Pangilinan J."/>
            <person name="Pereira M.F."/>
            <person name="Perotto S."/>
            <person name="Peter M."/>
            <person name="Pfister S."/>
            <person name="Riley R."/>
            <person name="Sitrit Y."/>
            <person name="Stielow J.B."/>
            <person name="Szollosi G."/>
            <person name="Zifcakova L."/>
            <person name="Stursova M."/>
            <person name="Spatafora J.W."/>
            <person name="Tedersoo L."/>
            <person name="Vaario L.M."/>
            <person name="Yamada A."/>
            <person name="Yan M."/>
            <person name="Wang P."/>
            <person name="Xu J."/>
            <person name="Bruns T."/>
            <person name="Baldrian P."/>
            <person name="Vilgalys R."/>
            <person name="Dunand C."/>
            <person name="Henrissat B."/>
            <person name="Grigoriev I.V."/>
            <person name="Hibbett D."/>
            <person name="Nagy L.G."/>
            <person name="Martin F.M."/>
        </authorList>
    </citation>
    <scope>NUCLEOTIDE SEQUENCE</scope>
    <source>
        <strain evidence="1">P2</strain>
    </source>
</reference>